<accession>K3WEK4</accession>
<dbReference type="InParanoid" id="K3WEK4"/>
<dbReference type="HOGENOM" id="CLU_1830475_0_0_1"/>
<dbReference type="VEuPathDB" id="FungiDB:PYU1_G003385"/>
<reference evidence="2" key="2">
    <citation type="submission" date="2010-04" db="EMBL/GenBank/DDBJ databases">
        <authorList>
            <person name="Buell R."/>
            <person name="Hamilton J."/>
            <person name="Hostetler J."/>
        </authorList>
    </citation>
    <scope>NUCLEOTIDE SEQUENCE [LARGE SCALE GENOMIC DNA]</scope>
    <source>
        <strain evidence="2">DAOM:BR144</strain>
    </source>
</reference>
<reference evidence="2" key="1">
    <citation type="journal article" date="2010" name="Genome Biol.">
        <title>Genome sequence of the necrotrophic plant pathogen Pythium ultimum reveals original pathogenicity mechanisms and effector repertoire.</title>
        <authorList>
            <person name="Levesque C.A."/>
            <person name="Brouwer H."/>
            <person name="Cano L."/>
            <person name="Hamilton J.P."/>
            <person name="Holt C."/>
            <person name="Huitema E."/>
            <person name="Raffaele S."/>
            <person name="Robideau G.P."/>
            <person name="Thines M."/>
            <person name="Win J."/>
            <person name="Zerillo M.M."/>
            <person name="Beakes G.W."/>
            <person name="Boore J.L."/>
            <person name="Busam D."/>
            <person name="Dumas B."/>
            <person name="Ferriera S."/>
            <person name="Fuerstenberg S.I."/>
            <person name="Gachon C.M."/>
            <person name="Gaulin E."/>
            <person name="Govers F."/>
            <person name="Grenville-Briggs L."/>
            <person name="Horner N."/>
            <person name="Hostetler J."/>
            <person name="Jiang R.H."/>
            <person name="Johnson J."/>
            <person name="Krajaejun T."/>
            <person name="Lin H."/>
            <person name="Meijer H.J."/>
            <person name="Moore B."/>
            <person name="Morris P."/>
            <person name="Phuntmart V."/>
            <person name="Puiu D."/>
            <person name="Shetty J."/>
            <person name="Stajich J.E."/>
            <person name="Tripathy S."/>
            <person name="Wawra S."/>
            <person name="van West P."/>
            <person name="Whitty B.R."/>
            <person name="Coutinho P.M."/>
            <person name="Henrissat B."/>
            <person name="Martin F."/>
            <person name="Thomas P.D."/>
            <person name="Tyler B.M."/>
            <person name="De Vries R.P."/>
            <person name="Kamoun S."/>
            <person name="Yandell M."/>
            <person name="Tisserat N."/>
            <person name="Buell C.R."/>
        </authorList>
    </citation>
    <scope>NUCLEOTIDE SEQUENCE</scope>
    <source>
        <strain evidence="2">DAOM:BR144</strain>
    </source>
</reference>
<name>K3WEK4_GLOUD</name>
<reference evidence="1" key="3">
    <citation type="submission" date="2015-02" db="UniProtKB">
        <authorList>
            <consortium name="EnsemblProtists"/>
        </authorList>
    </citation>
    <scope>IDENTIFICATION</scope>
    <source>
        <strain evidence="1">DAOM BR144</strain>
    </source>
</reference>
<organism evidence="1 2">
    <name type="scientific">Globisporangium ultimum (strain ATCC 200006 / CBS 805.95 / DAOM BR144)</name>
    <name type="common">Pythium ultimum</name>
    <dbReference type="NCBI Taxonomy" id="431595"/>
    <lineage>
        <taxon>Eukaryota</taxon>
        <taxon>Sar</taxon>
        <taxon>Stramenopiles</taxon>
        <taxon>Oomycota</taxon>
        <taxon>Peronosporomycetes</taxon>
        <taxon>Pythiales</taxon>
        <taxon>Pythiaceae</taxon>
        <taxon>Globisporangium</taxon>
    </lineage>
</organism>
<dbReference type="EnsemblProtists" id="PYU1_T003395">
    <property type="protein sequence ID" value="PYU1_T003395"/>
    <property type="gene ID" value="PYU1_G003385"/>
</dbReference>
<evidence type="ECO:0000313" key="2">
    <source>
        <dbReference type="Proteomes" id="UP000019132"/>
    </source>
</evidence>
<proteinExistence type="predicted"/>
<keyword evidence="2" id="KW-1185">Reference proteome</keyword>
<dbReference type="EMBL" id="GL376603">
    <property type="status" value="NOT_ANNOTATED_CDS"/>
    <property type="molecule type" value="Genomic_DNA"/>
</dbReference>
<protein>
    <submittedName>
        <fullName evidence="1">Uncharacterized protein</fullName>
    </submittedName>
</protein>
<dbReference type="AlphaFoldDB" id="K3WEK4"/>
<dbReference type="Proteomes" id="UP000019132">
    <property type="component" value="Unassembled WGS sequence"/>
</dbReference>
<sequence>TSVFQHELYVSIRGVVGINSKHEIFVETGKPDDNRRLGIADARGARDLLYGYEFKLKQLTKADIVAAVKQADEFRQRLAVSATLLVNFVPRSYALDEVYRVDGYPDISIVHVRFPASCDEYELRFVGQDSDIANRTIRSSE</sequence>
<evidence type="ECO:0000313" key="1">
    <source>
        <dbReference type="EnsemblProtists" id="PYU1_T003395"/>
    </source>
</evidence>